<comment type="caution">
    <text evidence="1">The sequence shown here is derived from an EMBL/GenBank/DDBJ whole genome shotgun (WGS) entry which is preliminary data.</text>
</comment>
<name>A0ACA9N2H4_9GLOM</name>
<dbReference type="Proteomes" id="UP000789702">
    <property type="component" value="Unassembled WGS sequence"/>
</dbReference>
<protein>
    <submittedName>
        <fullName evidence="1">5036_t:CDS:1</fullName>
    </submittedName>
</protein>
<feature type="non-terminal residue" evidence="1">
    <location>
        <position position="88"/>
    </location>
</feature>
<evidence type="ECO:0000313" key="2">
    <source>
        <dbReference type="Proteomes" id="UP000789702"/>
    </source>
</evidence>
<gene>
    <name evidence="1" type="ORF">DHETER_LOCUS8122</name>
</gene>
<accession>A0ACA9N2H4</accession>
<keyword evidence="2" id="KW-1185">Reference proteome</keyword>
<evidence type="ECO:0000313" key="1">
    <source>
        <dbReference type="EMBL" id="CAG8623794.1"/>
    </source>
</evidence>
<feature type="non-terminal residue" evidence="1">
    <location>
        <position position="1"/>
    </location>
</feature>
<organism evidence="1 2">
    <name type="scientific">Dentiscutata heterogama</name>
    <dbReference type="NCBI Taxonomy" id="1316150"/>
    <lineage>
        <taxon>Eukaryota</taxon>
        <taxon>Fungi</taxon>
        <taxon>Fungi incertae sedis</taxon>
        <taxon>Mucoromycota</taxon>
        <taxon>Glomeromycotina</taxon>
        <taxon>Glomeromycetes</taxon>
        <taxon>Diversisporales</taxon>
        <taxon>Gigasporaceae</taxon>
        <taxon>Dentiscutata</taxon>
    </lineage>
</organism>
<sequence length="88" mass="10132">LKEENIILKNENDLLRSQIEKLSKKLETYKNSGTCVLHLALKYLVPQAQNSQMISDYTRSGNQPELGLSLSKKKRKTLPFAWLLTENK</sequence>
<dbReference type="EMBL" id="CAJVPU010012471">
    <property type="protein sequence ID" value="CAG8623794.1"/>
    <property type="molecule type" value="Genomic_DNA"/>
</dbReference>
<proteinExistence type="predicted"/>
<reference evidence="1" key="1">
    <citation type="submission" date="2021-06" db="EMBL/GenBank/DDBJ databases">
        <authorList>
            <person name="Kallberg Y."/>
            <person name="Tangrot J."/>
            <person name="Rosling A."/>
        </authorList>
    </citation>
    <scope>NUCLEOTIDE SEQUENCE</scope>
    <source>
        <strain evidence="1">IL203A</strain>
    </source>
</reference>